<dbReference type="SUPFAM" id="SSF51735">
    <property type="entry name" value="NAD(P)-binding Rossmann-fold domains"/>
    <property type="match status" value="1"/>
</dbReference>
<evidence type="ECO:0000256" key="2">
    <source>
        <dbReference type="ARBA" id="ARBA00023002"/>
    </source>
</evidence>
<dbReference type="EMBL" id="CP117884">
    <property type="protein sequence ID" value="WDF82768.1"/>
    <property type="molecule type" value="Genomic_DNA"/>
</dbReference>
<evidence type="ECO:0000256" key="1">
    <source>
        <dbReference type="ARBA" id="ARBA00006484"/>
    </source>
</evidence>
<keyword evidence="2" id="KW-0560">Oxidoreductase</keyword>
<dbReference type="Proteomes" id="UP001220377">
    <property type="component" value="Chromosome"/>
</dbReference>
<dbReference type="InterPro" id="IPR036291">
    <property type="entry name" value="NAD(P)-bd_dom_sf"/>
</dbReference>
<dbReference type="CDD" id="cd05374">
    <property type="entry name" value="17beta-HSD-like_SDR_c"/>
    <property type="match status" value="1"/>
</dbReference>
<sequence>MQKVYVVTGVSSGVGQATARQLLAAGNQVIGIARRAADQTDLAQQVAILVNMDLSDNQQVAAGVATILAQTKRIDGLINVAGMTHNGPVEVVSDEQAQQVMQVNVYGVMRLVRGFLPLLRAQGFGRIINVSSIMGRGVYQPLMGWYTASKRALEALTDTLRLEVAPFGIGVSLIEPNGIATPMVHAPHFEAQFKDTAYRPLAKMMDKAFAAGDAHLTPVDDVAALVIKAATTARPRARYVIGYQSRLIIAAARHLPTRLFDRQLRKMLKW</sequence>
<dbReference type="SMART" id="SM00822">
    <property type="entry name" value="PKS_KR"/>
    <property type="match status" value="1"/>
</dbReference>
<protein>
    <submittedName>
        <fullName evidence="5">SDR family NAD(P)-dependent oxidoreductase</fullName>
    </submittedName>
</protein>
<dbReference type="InterPro" id="IPR057326">
    <property type="entry name" value="KR_dom"/>
</dbReference>
<evidence type="ECO:0000313" key="6">
    <source>
        <dbReference type="Proteomes" id="UP001220377"/>
    </source>
</evidence>
<accession>A0ABY7WRG0</accession>
<dbReference type="InterPro" id="IPR020904">
    <property type="entry name" value="Sc_DH/Rdtase_CS"/>
</dbReference>
<keyword evidence="6" id="KW-1185">Reference proteome</keyword>
<dbReference type="PANTHER" id="PTHR44169">
    <property type="entry name" value="NADPH-DEPENDENT 1-ACYLDIHYDROXYACETONE PHOSPHATE REDUCTASE"/>
    <property type="match status" value="1"/>
</dbReference>
<dbReference type="PRINTS" id="PR00080">
    <property type="entry name" value="SDRFAMILY"/>
</dbReference>
<dbReference type="InterPro" id="IPR002347">
    <property type="entry name" value="SDR_fam"/>
</dbReference>
<name>A0ABY7WRG0_9LACO</name>
<gene>
    <name evidence="5" type="ORF">PQ472_00580</name>
</gene>
<comment type="similarity">
    <text evidence="1 3">Belongs to the short-chain dehydrogenases/reductases (SDR) family.</text>
</comment>
<feature type="domain" description="Ketoreductase" evidence="4">
    <location>
        <begin position="3"/>
        <end position="177"/>
    </location>
</feature>
<dbReference type="RefSeq" id="WP_274260456.1">
    <property type="nucleotide sequence ID" value="NZ_CP117884.1"/>
</dbReference>
<dbReference type="PRINTS" id="PR00081">
    <property type="entry name" value="GDHRDH"/>
</dbReference>
<reference evidence="5 6" key="1">
    <citation type="submission" date="2023-02" db="EMBL/GenBank/DDBJ databases">
        <title>Genome sequence of Lacticaseibacillus sp. KACC 23028.</title>
        <authorList>
            <person name="Kim S."/>
            <person name="Heo J."/>
            <person name="Kwon S.-W."/>
        </authorList>
    </citation>
    <scope>NUCLEOTIDE SEQUENCE [LARGE SCALE GENOMIC DNA]</scope>
    <source>
        <strain evidence="5 6">KACC 23028</strain>
    </source>
</reference>
<dbReference type="Pfam" id="PF00106">
    <property type="entry name" value="adh_short"/>
    <property type="match status" value="1"/>
</dbReference>
<evidence type="ECO:0000259" key="4">
    <source>
        <dbReference type="SMART" id="SM00822"/>
    </source>
</evidence>
<dbReference type="Gene3D" id="3.40.50.720">
    <property type="entry name" value="NAD(P)-binding Rossmann-like Domain"/>
    <property type="match status" value="1"/>
</dbReference>
<dbReference type="PROSITE" id="PS00061">
    <property type="entry name" value="ADH_SHORT"/>
    <property type="match status" value="1"/>
</dbReference>
<evidence type="ECO:0000313" key="5">
    <source>
        <dbReference type="EMBL" id="WDF82768.1"/>
    </source>
</evidence>
<dbReference type="PANTHER" id="PTHR44169:SF6">
    <property type="entry name" value="NADPH-DEPENDENT 1-ACYLDIHYDROXYACETONE PHOSPHATE REDUCTASE"/>
    <property type="match status" value="1"/>
</dbReference>
<organism evidence="5 6">
    <name type="scientific">Lacticaseibacillus pabuli</name>
    <dbReference type="NCBI Taxonomy" id="3025672"/>
    <lineage>
        <taxon>Bacteria</taxon>
        <taxon>Bacillati</taxon>
        <taxon>Bacillota</taxon>
        <taxon>Bacilli</taxon>
        <taxon>Lactobacillales</taxon>
        <taxon>Lactobacillaceae</taxon>
        <taxon>Lacticaseibacillus</taxon>
    </lineage>
</organism>
<proteinExistence type="inferred from homology"/>
<evidence type="ECO:0000256" key="3">
    <source>
        <dbReference type="RuleBase" id="RU000363"/>
    </source>
</evidence>